<evidence type="ECO:0000259" key="1">
    <source>
        <dbReference type="Pfam" id="PF04967"/>
    </source>
</evidence>
<keyword evidence="3" id="KW-1185">Reference proteome</keyword>
<feature type="domain" description="HTH bat-type" evidence="1">
    <location>
        <begin position="80"/>
        <end position="132"/>
    </location>
</feature>
<sequence length="156" mass="18068">MLVQFVATRNKAMSDLVGRFECPAFREYFHNGLETWVILSWADNWKALLGEISSLGEVARVDTFDQRLHSQFFFSSYTELTGEERKIIESAFLAGFYRYPRTIKLEDLAISTGKCKSDLSRRLRRITGKLIARYLLTENMLGGLNREEQEEKSVAR</sequence>
<dbReference type="PANTHER" id="PTHR34236">
    <property type="entry name" value="DIMETHYL SULFOXIDE REDUCTASE TRANSCRIPTIONAL ACTIVATOR"/>
    <property type="match status" value="1"/>
</dbReference>
<proteinExistence type="predicted"/>
<name>A0AA37F9F2_9ARCH</name>
<dbReference type="EMBL" id="BMNY01000001">
    <property type="protein sequence ID" value="GGM72680.1"/>
    <property type="molecule type" value="Genomic_DNA"/>
</dbReference>
<dbReference type="AlphaFoldDB" id="A0AA37F9F2"/>
<dbReference type="InterPro" id="IPR007050">
    <property type="entry name" value="HTH_bacterioopsin"/>
</dbReference>
<dbReference type="PANTHER" id="PTHR34236:SF1">
    <property type="entry name" value="DIMETHYL SULFOXIDE REDUCTASE TRANSCRIPTIONAL ACTIVATOR"/>
    <property type="match status" value="1"/>
</dbReference>
<protein>
    <recommendedName>
        <fullName evidence="1">HTH bat-type domain-containing protein</fullName>
    </recommendedName>
</protein>
<reference evidence="2" key="2">
    <citation type="submission" date="2022-09" db="EMBL/GenBank/DDBJ databases">
        <authorList>
            <person name="Sun Q."/>
            <person name="Ohkuma M."/>
        </authorList>
    </citation>
    <scope>NUCLEOTIDE SEQUENCE</scope>
    <source>
        <strain evidence="2">JCM 13583</strain>
    </source>
</reference>
<dbReference type="Pfam" id="PF04967">
    <property type="entry name" value="HTH_10"/>
    <property type="match status" value="1"/>
</dbReference>
<organism evidence="2 3">
    <name type="scientific">Thermogymnomonas acidicola</name>
    <dbReference type="NCBI Taxonomy" id="399579"/>
    <lineage>
        <taxon>Archaea</taxon>
        <taxon>Methanobacteriati</taxon>
        <taxon>Thermoplasmatota</taxon>
        <taxon>Thermoplasmata</taxon>
        <taxon>Thermoplasmatales</taxon>
        <taxon>Thermogymnomonas</taxon>
    </lineage>
</organism>
<evidence type="ECO:0000313" key="3">
    <source>
        <dbReference type="Proteomes" id="UP000632195"/>
    </source>
</evidence>
<reference evidence="2" key="1">
    <citation type="journal article" date="2014" name="Int. J. Syst. Evol. Microbiol.">
        <title>Complete genome sequence of Corynebacterium casei LMG S-19264T (=DSM 44701T), isolated from a smear-ripened cheese.</title>
        <authorList>
            <consortium name="US DOE Joint Genome Institute (JGI-PGF)"/>
            <person name="Walter F."/>
            <person name="Albersmeier A."/>
            <person name="Kalinowski J."/>
            <person name="Ruckert C."/>
        </authorList>
    </citation>
    <scope>NUCLEOTIDE SEQUENCE</scope>
    <source>
        <strain evidence="2">JCM 13583</strain>
    </source>
</reference>
<gene>
    <name evidence="2" type="ORF">GCM10007108_08510</name>
</gene>
<accession>A0AA37F9F2</accession>
<evidence type="ECO:0000313" key="2">
    <source>
        <dbReference type="EMBL" id="GGM72680.1"/>
    </source>
</evidence>
<comment type="caution">
    <text evidence="2">The sequence shown here is derived from an EMBL/GenBank/DDBJ whole genome shotgun (WGS) entry which is preliminary data.</text>
</comment>
<dbReference type="Proteomes" id="UP000632195">
    <property type="component" value="Unassembled WGS sequence"/>
</dbReference>